<comment type="caution">
    <text evidence="4">The sequence shown here is derived from an EMBL/GenBank/DDBJ whole genome shotgun (WGS) entry which is preliminary data.</text>
</comment>
<comment type="similarity">
    <text evidence="1">Belongs to the enoyl-CoA hydratase/isomerase family.</text>
</comment>
<feature type="region of interest" description="Disordered" evidence="2">
    <location>
        <begin position="154"/>
        <end position="177"/>
    </location>
</feature>
<organism evidence="4 5">
    <name type="scientific">Humibacillus xanthopallidus</name>
    <dbReference type="NCBI Taxonomy" id="412689"/>
    <lineage>
        <taxon>Bacteria</taxon>
        <taxon>Bacillati</taxon>
        <taxon>Actinomycetota</taxon>
        <taxon>Actinomycetes</taxon>
        <taxon>Micrococcales</taxon>
        <taxon>Intrasporangiaceae</taxon>
        <taxon>Humibacillus</taxon>
    </lineage>
</organism>
<dbReference type="GO" id="GO:0004312">
    <property type="term" value="F:fatty acid synthase activity"/>
    <property type="evidence" value="ECO:0007669"/>
    <property type="project" value="InterPro"/>
</dbReference>
<evidence type="ECO:0000256" key="2">
    <source>
        <dbReference type="SAM" id="MobiDB-lite"/>
    </source>
</evidence>
<dbReference type="GO" id="GO:0005835">
    <property type="term" value="C:fatty acid synthase complex"/>
    <property type="evidence" value="ECO:0007669"/>
    <property type="project" value="InterPro"/>
</dbReference>
<name>A0A543HI71_9MICO</name>
<reference evidence="4 5" key="1">
    <citation type="submission" date="2019-06" db="EMBL/GenBank/DDBJ databases">
        <title>Genome sequencing of plant associated microbes to promote plant fitness in Sorghum bicolor and Oryza sativa.</title>
        <authorList>
            <person name="Coleman-Derr D."/>
        </authorList>
    </citation>
    <scope>NUCLEOTIDE SEQUENCE [LARGE SCALE GENOMIC DNA]</scope>
    <source>
        <strain evidence="4 5">KV-663</strain>
    </source>
</reference>
<gene>
    <name evidence="4" type="ORF">FBY41_3375</name>
</gene>
<dbReference type="AlphaFoldDB" id="A0A543HI71"/>
<evidence type="ECO:0000256" key="1">
    <source>
        <dbReference type="ARBA" id="ARBA00005254"/>
    </source>
</evidence>
<dbReference type="InterPro" id="IPR003965">
    <property type="entry name" value="Fatty_acid_synthase"/>
</dbReference>
<dbReference type="PANTHER" id="PTHR43841">
    <property type="entry name" value="3-HYDROXYACYL-THIOESTER DEHYDRATASE HTDX-RELATED"/>
    <property type="match status" value="1"/>
</dbReference>
<proteinExistence type="inferred from homology"/>
<accession>A0A543HI71</accession>
<protein>
    <submittedName>
        <fullName evidence="4">Acyl dehydratase</fullName>
    </submittedName>
</protein>
<evidence type="ECO:0000313" key="4">
    <source>
        <dbReference type="EMBL" id="TQM58019.1"/>
    </source>
</evidence>
<dbReference type="PRINTS" id="PR01483">
    <property type="entry name" value="FASYNTHASE"/>
</dbReference>
<dbReference type="InterPro" id="IPR002539">
    <property type="entry name" value="MaoC-like_dom"/>
</dbReference>
<evidence type="ECO:0000313" key="5">
    <source>
        <dbReference type="Proteomes" id="UP000316747"/>
    </source>
</evidence>
<dbReference type="InterPro" id="IPR029069">
    <property type="entry name" value="HotDog_dom_sf"/>
</dbReference>
<dbReference type="GO" id="GO:0006633">
    <property type="term" value="P:fatty acid biosynthetic process"/>
    <property type="evidence" value="ECO:0007669"/>
    <property type="project" value="InterPro"/>
</dbReference>
<dbReference type="PANTHER" id="PTHR43841:SF1">
    <property type="entry name" value="3-HYDROXYACYL-THIOESTER DEHYDRATASE X"/>
    <property type="match status" value="1"/>
</dbReference>
<dbReference type="RefSeq" id="WP_141845413.1">
    <property type="nucleotide sequence ID" value="NZ_VFPM01000003.1"/>
</dbReference>
<dbReference type="EMBL" id="VFPM01000003">
    <property type="protein sequence ID" value="TQM58019.1"/>
    <property type="molecule type" value="Genomic_DNA"/>
</dbReference>
<dbReference type="Proteomes" id="UP000316747">
    <property type="component" value="Unassembled WGS sequence"/>
</dbReference>
<dbReference type="OrthoDB" id="9774179at2"/>
<dbReference type="Gene3D" id="3.10.129.10">
    <property type="entry name" value="Hotdog Thioesterase"/>
    <property type="match status" value="1"/>
</dbReference>
<feature type="domain" description="MaoC-like" evidence="3">
    <location>
        <begin position="185"/>
        <end position="259"/>
    </location>
</feature>
<evidence type="ECO:0000259" key="3">
    <source>
        <dbReference type="Pfam" id="PF01575"/>
    </source>
</evidence>
<dbReference type="Pfam" id="PF01575">
    <property type="entry name" value="MaoC_dehydratas"/>
    <property type="match status" value="1"/>
</dbReference>
<dbReference type="SUPFAM" id="SSF54637">
    <property type="entry name" value="Thioesterase/thiol ester dehydrase-isomerase"/>
    <property type="match status" value="2"/>
</dbReference>
<sequence>MPKVITLDTAPDLRQIYVSAALRRRRVGDTLPDVRVARAGVTVDVPALAAYARVCRLPLGPSLPLTYPHLLAFPMQMVVMAGDGFPLPLLGAVHVENRIEVTRAVAVDEVLDIDVWAEDLRPHRRGTQVDLVSEVSTRGELVWRGVSTYLARGAEHPDAPRSEAPSTAPLDAVTGGPQWRLRGDTGRAYAGVSGDWNPIHLHALTARPLGFPGAIAHGMYSYARAIGSLASRLPAEGLTSRVWFRKPVPLPSTVRLRTAFSPGATLSVLESVSDDTEHAVVENTWAP</sequence>
<keyword evidence="5" id="KW-1185">Reference proteome</keyword>